<gene>
    <name evidence="3" type="ORF">NPX13_g7421</name>
</gene>
<dbReference type="VEuPathDB" id="FungiDB:F4678DRAFT_450009"/>
<evidence type="ECO:0000259" key="2">
    <source>
        <dbReference type="Pfam" id="PF07110"/>
    </source>
</evidence>
<organism evidence="3 4">
    <name type="scientific">Xylaria arbuscula</name>
    <dbReference type="NCBI Taxonomy" id="114810"/>
    <lineage>
        <taxon>Eukaryota</taxon>
        <taxon>Fungi</taxon>
        <taxon>Dikarya</taxon>
        <taxon>Ascomycota</taxon>
        <taxon>Pezizomycotina</taxon>
        <taxon>Sordariomycetes</taxon>
        <taxon>Xylariomycetidae</taxon>
        <taxon>Xylariales</taxon>
        <taxon>Xylariaceae</taxon>
        <taxon>Xylaria</taxon>
    </lineage>
</organism>
<protein>
    <recommendedName>
        <fullName evidence="2">EthD domain-containing protein</fullName>
    </recommendedName>
</protein>
<name>A0A9W8NA16_9PEZI</name>
<dbReference type="Proteomes" id="UP001148614">
    <property type="component" value="Unassembled WGS sequence"/>
</dbReference>
<evidence type="ECO:0000313" key="3">
    <source>
        <dbReference type="EMBL" id="KAJ3565669.1"/>
    </source>
</evidence>
<evidence type="ECO:0000313" key="4">
    <source>
        <dbReference type="Proteomes" id="UP001148614"/>
    </source>
</evidence>
<dbReference type="Pfam" id="PF07110">
    <property type="entry name" value="EthD"/>
    <property type="match status" value="1"/>
</dbReference>
<sequence length="207" mass="23747">MAEPQMPMLKVSILHYRDPSRNEEEWTKWYIEEQIPRFIPVAHRHGIDRCELYMTPTVFKEKFQEDLDNLKGGCAAGWNMAPYDAATIYWVTDAQKLRNMLSDPDWNDKVAAFEKGWISQNKVDVQVGTQTTFIEEGKIVNTVTKEYPSEGHAIQLACYWLAGITLGIGGQEAQTSNYNSLRIYEPQNNDRVFSKAAHVAPINYLKV</sequence>
<accession>A0A9W8NA16</accession>
<dbReference type="SUPFAM" id="SSF54909">
    <property type="entry name" value="Dimeric alpha+beta barrel"/>
    <property type="match status" value="1"/>
</dbReference>
<dbReference type="AlphaFoldDB" id="A0A9W8NA16"/>
<keyword evidence="4" id="KW-1185">Reference proteome</keyword>
<reference evidence="3" key="1">
    <citation type="submission" date="2022-07" db="EMBL/GenBank/DDBJ databases">
        <title>Genome Sequence of Xylaria arbuscula.</title>
        <authorList>
            <person name="Buettner E."/>
        </authorList>
    </citation>
    <scope>NUCLEOTIDE SEQUENCE</scope>
    <source>
        <strain evidence="3">VT107</strain>
    </source>
</reference>
<comment type="caution">
    <text evidence="3">The sequence shown here is derived from an EMBL/GenBank/DDBJ whole genome shotgun (WGS) entry which is preliminary data.</text>
</comment>
<dbReference type="InterPro" id="IPR011008">
    <property type="entry name" value="Dimeric_a/b-barrel"/>
</dbReference>
<dbReference type="EMBL" id="JANPWZ010001456">
    <property type="protein sequence ID" value="KAJ3565669.1"/>
    <property type="molecule type" value="Genomic_DNA"/>
</dbReference>
<feature type="domain" description="EthD" evidence="2">
    <location>
        <begin position="22"/>
        <end position="118"/>
    </location>
</feature>
<evidence type="ECO:0000256" key="1">
    <source>
        <dbReference type="ARBA" id="ARBA00005986"/>
    </source>
</evidence>
<dbReference type="InterPro" id="IPR009799">
    <property type="entry name" value="EthD_dom"/>
</dbReference>
<proteinExistence type="inferred from homology"/>
<comment type="similarity">
    <text evidence="1">Belongs to the tpcK family.</text>
</comment>